<name>A0A377Q4L9_9NEIS</name>
<protein>
    <submittedName>
        <fullName evidence="2">Acetoin dehydrogenase E2 subunit dihydrolipoyllysine-residue acetyltransferase</fullName>
    </submittedName>
    <submittedName>
        <fullName evidence="3">Non-heme chloroperoxidase</fullName>
    </submittedName>
</protein>
<gene>
    <name evidence="3" type="ORF">EV682_101546</name>
    <name evidence="2" type="ORF">NCTC11159_00564</name>
</gene>
<evidence type="ECO:0000313" key="4">
    <source>
        <dbReference type="Proteomes" id="UP000255108"/>
    </source>
</evidence>
<dbReference type="GO" id="GO:0052689">
    <property type="term" value="F:carboxylic ester hydrolase activity"/>
    <property type="evidence" value="ECO:0007669"/>
    <property type="project" value="TreeGrafter"/>
</dbReference>
<reference evidence="2 4" key="1">
    <citation type="submission" date="2018-06" db="EMBL/GenBank/DDBJ databases">
        <authorList>
            <consortium name="Pathogen Informatics"/>
            <person name="Doyle S."/>
        </authorList>
    </citation>
    <scope>NUCLEOTIDE SEQUENCE [LARGE SCALE GENOMIC DNA]</scope>
    <source>
        <strain evidence="2 4">NCTC11159</strain>
    </source>
</reference>
<evidence type="ECO:0000313" key="5">
    <source>
        <dbReference type="Proteomes" id="UP000295794"/>
    </source>
</evidence>
<reference evidence="3 5" key="2">
    <citation type="submission" date="2019-03" db="EMBL/GenBank/DDBJ databases">
        <title>Genomic Encyclopedia of Type Strains, Phase IV (KMG-IV): sequencing the most valuable type-strain genomes for metagenomic binning, comparative biology and taxonomic classification.</title>
        <authorList>
            <person name="Goeker M."/>
        </authorList>
    </citation>
    <scope>NUCLEOTIDE SEQUENCE [LARGE SCALE GENOMIC DNA]</scope>
    <source>
        <strain evidence="3 5">DSM 3764</strain>
    </source>
</reference>
<keyword evidence="5" id="KW-1185">Reference proteome</keyword>
<dbReference type="Pfam" id="PF12697">
    <property type="entry name" value="Abhydrolase_6"/>
    <property type="match status" value="1"/>
</dbReference>
<dbReference type="PANTHER" id="PTHR42886:SF42">
    <property type="entry name" value="ALPHA_BETA-HYDROLASES SUPERFAMILY PROTEIN"/>
    <property type="match status" value="1"/>
</dbReference>
<dbReference type="EMBL" id="SMBT01000001">
    <property type="protein sequence ID" value="TCU90512.1"/>
    <property type="molecule type" value="Genomic_DNA"/>
</dbReference>
<feature type="domain" description="AB hydrolase-1" evidence="1">
    <location>
        <begin position="23"/>
        <end position="257"/>
    </location>
</feature>
<dbReference type="GO" id="GO:0055088">
    <property type="term" value="P:lipid homeostasis"/>
    <property type="evidence" value="ECO:0007669"/>
    <property type="project" value="TreeGrafter"/>
</dbReference>
<keyword evidence="2" id="KW-0808">Transferase</keyword>
<evidence type="ECO:0000313" key="2">
    <source>
        <dbReference type="EMBL" id="STQ89539.1"/>
    </source>
</evidence>
<dbReference type="InterPro" id="IPR000073">
    <property type="entry name" value="AB_hydrolase_1"/>
</dbReference>
<organism evidence="2 4">
    <name type="scientific">Iodobacter fluviatilis</name>
    <dbReference type="NCBI Taxonomy" id="537"/>
    <lineage>
        <taxon>Bacteria</taxon>
        <taxon>Pseudomonadati</taxon>
        <taxon>Pseudomonadota</taxon>
        <taxon>Betaproteobacteria</taxon>
        <taxon>Neisseriales</taxon>
        <taxon>Chitinibacteraceae</taxon>
        <taxon>Iodobacter</taxon>
    </lineage>
</organism>
<dbReference type="Proteomes" id="UP000295794">
    <property type="component" value="Unassembled WGS sequence"/>
</dbReference>
<dbReference type="PRINTS" id="PR00111">
    <property type="entry name" value="ABHYDROLASE"/>
</dbReference>
<dbReference type="Gene3D" id="3.40.50.1820">
    <property type="entry name" value="alpha/beta hydrolase"/>
    <property type="match status" value="1"/>
</dbReference>
<dbReference type="InterPro" id="IPR029058">
    <property type="entry name" value="AB_hydrolase_fold"/>
</dbReference>
<evidence type="ECO:0000313" key="3">
    <source>
        <dbReference type="EMBL" id="TCU90512.1"/>
    </source>
</evidence>
<dbReference type="Proteomes" id="UP000255108">
    <property type="component" value="Unassembled WGS sequence"/>
</dbReference>
<dbReference type="SUPFAM" id="SSF53474">
    <property type="entry name" value="alpha/beta-Hydrolases"/>
    <property type="match status" value="1"/>
</dbReference>
<proteinExistence type="predicted"/>
<dbReference type="GO" id="GO:0006654">
    <property type="term" value="P:phosphatidic acid biosynthetic process"/>
    <property type="evidence" value="ECO:0007669"/>
    <property type="project" value="TreeGrafter"/>
</dbReference>
<dbReference type="RefSeq" id="WP_115225980.1">
    <property type="nucleotide sequence ID" value="NZ_CAWOLO010000001.1"/>
</dbReference>
<accession>A0A377Q4L9</accession>
<dbReference type="EMBL" id="UGHR01000001">
    <property type="protein sequence ID" value="STQ89539.1"/>
    <property type="molecule type" value="Genomic_DNA"/>
</dbReference>
<dbReference type="PANTHER" id="PTHR42886">
    <property type="entry name" value="RE40534P-RELATED"/>
    <property type="match status" value="1"/>
</dbReference>
<dbReference type="AlphaFoldDB" id="A0A377Q4L9"/>
<dbReference type="GO" id="GO:0042171">
    <property type="term" value="F:lysophosphatidic acid acyltransferase activity"/>
    <property type="evidence" value="ECO:0007669"/>
    <property type="project" value="TreeGrafter"/>
</dbReference>
<dbReference type="OrthoDB" id="9806902at2"/>
<evidence type="ECO:0000259" key="1">
    <source>
        <dbReference type="Pfam" id="PF12697"/>
    </source>
</evidence>
<sequence length="271" mass="29526">MSVYKLEILKADAVKKRKNAPPLLMIHGAYAGSWCWESYFLPYFTEAGWDVIAPSLRGHAGSMGRERLDHFGIDDYVKDILLMIADMPEPPVLIGHSMGGLVAQRVARQAKLAGMVLLASVAPYGVAASFAHLVASQPGLLWNLGQFQWHGAAAAGNPSFVRELLFSSKTDREMVDHFAARAQPESMLALTEMAIPHLFAGLNCPKLPCLVLGAGADQLIPPSDSHACASAWHTKAIIIEDCGHAMMADFHKTEVAKEIHDWLDLTYPEAV</sequence>